<evidence type="ECO:0000256" key="3">
    <source>
        <dbReference type="ARBA" id="ARBA00022512"/>
    </source>
</evidence>
<reference evidence="11 12" key="3">
    <citation type="submission" date="2019-11" db="EMBL/GenBank/DDBJ databases">
        <title>A de novo genome assembly of a pear dwarfing rootstock.</title>
        <authorList>
            <person name="Wang F."/>
            <person name="Wang J."/>
            <person name="Li S."/>
            <person name="Zhang Y."/>
            <person name="Fang M."/>
            <person name="Ma L."/>
            <person name="Zhao Y."/>
            <person name="Jiang S."/>
        </authorList>
    </citation>
    <scope>NUCLEOTIDE SEQUENCE [LARGE SCALE GENOMIC DNA]</scope>
    <source>
        <strain evidence="11">S2</strain>
        <tissue evidence="11">Leaf</tissue>
    </source>
</reference>
<comment type="subcellular location">
    <subcellularLocation>
        <location evidence="1">Secreted</location>
        <location evidence="1">Cell wall</location>
    </subcellularLocation>
</comment>
<keyword evidence="12" id="KW-1185">Reference proteome</keyword>
<dbReference type="PANTHER" id="PTHR31375">
    <property type="match status" value="1"/>
</dbReference>
<evidence type="ECO:0000313" key="12">
    <source>
        <dbReference type="Proteomes" id="UP000327157"/>
    </source>
</evidence>
<evidence type="ECO:0000256" key="7">
    <source>
        <dbReference type="ARBA" id="ARBA00023316"/>
    </source>
</evidence>
<evidence type="ECO:0000256" key="2">
    <source>
        <dbReference type="ARBA" id="ARBA00008834"/>
    </source>
</evidence>
<feature type="active site" evidence="8">
    <location>
        <position position="250"/>
    </location>
</feature>
<evidence type="ECO:0000256" key="9">
    <source>
        <dbReference type="RuleBase" id="RU361169"/>
    </source>
</evidence>
<comment type="caution">
    <text evidence="11">The sequence shown here is derived from an EMBL/GenBank/DDBJ whole genome shotgun (WGS) entry which is preliminary data.</text>
</comment>
<dbReference type="InterPro" id="IPR011050">
    <property type="entry name" value="Pectin_lyase_fold/virulence"/>
</dbReference>
<evidence type="ECO:0000313" key="11">
    <source>
        <dbReference type="EMBL" id="KAB2636761.1"/>
    </source>
</evidence>
<keyword evidence="6 9" id="KW-0326">Glycosidase</keyword>
<evidence type="ECO:0000256" key="4">
    <source>
        <dbReference type="ARBA" id="ARBA00022525"/>
    </source>
</evidence>
<evidence type="ECO:0000256" key="10">
    <source>
        <dbReference type="SAM" id="SignalP"/>
    </source>
</evidence>
<gene>
    <name evidence="11" type="ORF">D8674_027295</name>
</gene>
<evidence type="ECO:0000256" key="5">
    <source>
        <dbReference type="ARBA" id="ARBA00022801"/>
    </source>
</evidence>
<dbReference type="GO" id="GO:0004650">
    <property type="term" value="F:polygalacturonase activity"/>
    <property type="evidence" value="ECO:0007669"/>
    <property type="project" value="InterPro"/>
</dbReference>
<reference evidence="11 12" key="1">
    <citation type="submission" date="2019-09" db="EMBL/GenBank/DDBJ databases">
        <authorList>
            <person name="Ou C."/>
        </authorList>
    </citation>
    <scope>NUCLEOTIDE SEQUENCE [LARGE SCALE GENOMIC DNA]</scope>
    <source>
        <strain evidence="11">S2</strain>
        <tissue evidence="11">Leaf</tissue>
    </source>
</reference>
<sequence length="409" mass="45029">MGRVTNPGPVGRVCRSFLLFFSLVWVTECLDQAKYFNVRNYGAVEGGEADNSKAFLEAWKEACQWKGRARVVVPRGTFKLYPVIFSGPCNGPIAFLIEGTLRASIDPSTFSTDSWINFRYIDQLVVTGGGTLDGQGASAWHLNNCKTNPQCQALPISLSFDFITNARVEYIKSYDSKNAHFKIFGCHNMDFRKIKISAPADSPNTDGIKIGSSYRIRIARSTIATGDDCVAMVTGSKKIHISKVVCGPGHGISIGSLGGHDKEDAVVGVVVKNCTFLGTENGVRIKTWASPYTSKASNFTFQDIFMDDVLNPITIDQEYCPNPPCNQQTSSNVQISDVTYKNIWGTSSSEVAVSLRCSKSRPCKNVVLDIIKFTNDKNLLPWTLLILGFHVMLYCDEQVLVLVGECKSY</sequence>
<keyword evidence="7" id="KW-0961">Cell wall biogenesis/degradation</keyword>
<dbReference type="GO" id="GO:0071555">
    <property type="term" value="P:cell wall organization"/>
    <property type="evidence" value="ECO:0007669"/>
    <property type="project" value="UniProtKB-KW"/>
</dbReference>
<name>A0A5N5IDV3_9ROSA</name>
<reference evidence="12" key="2">
    <citation type="submission" date="2019-10" db="EMBL/GenBank/DDBJ databases">
        <title>A de novo genome assembly of a pear dwarfing rootstock.</title>
        <authorList>
            <person name="Wang F."/>
            <person name="Wang J."/>
            <person name="Li S."/>
            <person name="Zhang Y."/>
            <person name="Fang M."/>
            <person name="Ma L."/>
            <person name="Zhao Y."/>
            <person name="Jiang S."/>
        </authorList>
    </citation>
    <scope>NUCLEOTIDE SEQUENCE [LARGE SCALE GENOMIC DNA]</scope>
</reference>
<dbReference type="FunFam" id="2.160.20.10:FF:000004">
    <property type="entry name" value="Pectin lyase-like superfamily protein"/>
    <property type="match status" value="1"/>
</dbReference>
<protein>
    <submittedName>
        <fullName evidence="11">Exopolygalacturonase-like</fullName>
    </submittedName>
</protein>
<dbReference type="EMBL" id="SMOL01000004">
    <property type="protein sequence ID" value="KAB2636761.1"/>
    <property type="molecule type" value="Genomic_DNA"/>
</dbReference>
<dbReference type="InterPro" id="IPR012334">
    <property type="entry name" value="Pectin_lyas_fold"/>
</dbReference>
<dbReference type="InterPro" id="IPR000743">
    <property type="entry name" value="Glyco_hydro_28"/>
</dbReference>
<dbReference type="Gene3D" id="2.160.20.10">
    <property type="entry name" value="Single-stranded right-handed beta-helix, Pectin lyase-like"/>
    <property type="match status" value="1"/>
</dbReference>
<evidence type="ECO:0000256" key="6">
    <source>
        <dbReference type="ARBA" id="ARBA00023295"/>
    </source>
</evidence>
<comment type="similarity">
    <text evidence="2 9">Belongs to the glycosyl hydrolase 28 family.</text>
</comment>
<dbReference type="SMART" id="SM00710">
    <property type="entry name" value="PbH1"/>
    <property type="match status" value="5"/>
</dbReference>
<dbReference type="PROSITE" id="PS00502">
    <property type="entry name" value="POLYGALACTURONASE"/>
    <property type="match status" value="1"/>
</dbReference>
<dbReference type="GO" id="GO:0005975">
    <property type="term" value="P:carbohydrate metabolic process"/>
    <property type="evidence" value="ECO:0007669"/>
    <property type="project" value="InterPro"/>
</dbReference>
<keyword evidence="3" id="KW-0134">Cell wall</keyword>
<keyword evidence="4" id="KW-0964">Secreted</keyword>
<dbReference type="AlphaFoldDB" id="A0A5N5IDV3"/>
<keyword evidence="5 9" id="KW-0378">Hydrolase</keyword>
<dbReference type="InterPro" id="IPR006626">
    <property type="entry name" value="PbH1"/>
</dbReference>
<dbReference type="OrthoDB" id="187139at2759"/>
<proteinExistence type="inferred from homology"/>
<keyword evidence="10" id="KW-0732">Signal</keyword>
<dbReference type="SUPFAM" id="SSF51126">
    <property type="entry name" value="Pectin lyase-like"/>
    <property type="match status" value="1"/>
</dbReference>
<organism evidence="11 12">
    <name type="scientific">Pyrus ussuriensis x Pyrus communis</name>
    <dbReference type="NCBI Taxonomy" id="2448454"/>
    <lineage>
        <taxon>Eukaryota</taxon>
        <taxon>Viridiplantae</taxon>
        <taxon>Streptophyta</taxon>
        <taxon>Embryophyta</taxon>
        <taxon>Tracheophyta</taxon>
        <taxon>Spermatophyta</taxon>
        <taxon>Magnoliopsida</taxon>
        <taxon>eudicotyledons</taxon>
        <taxon>Gunneridae</taxon>
        <taxon>Pentapetalae</taxon>
        <taxon>rosids</taxon>
        <taxon>fabids</taxon>
        <taxon>Rosales</taxon>
        <taxon>Rosaceae</taxon>
        <taxon>Amygdaloideae</taxon>
        <taxon>Maleae</taxon>
        <taxon>Pyrus</taxon>
    </lineage>
</organism>
<feature type="signal peptide" evidence="10">
    <location>
        <begin position="1"/>
        <end position="29"/>
    </location>
</feature>
<dbReference type="Proteomes" id="UP000327157">
    <property type="component" value="Chromosome 5"/>
</dbReference>
<accession>A0A5N5IDV3</accession>
<evidence type="ECO:0000256" key="8">
    <source>
        <dbReference type="PROSITE-ProRule" id="PRU10052"/>
    </source>
</evidence>
<evidence type="ECO:0000256" key="1">
    <source>
        <dbReference type="ARBA" id="ARBA00004191"/>
    </source>
</evidence>
<feature type="chain" id="PRO_5024447554" evidence="10">
    <location>
        <begin position="30"/>
        <end position="409"/>
    </location>
</feature>
<dbReference type="Pfam" id="PF00295">
    <property type="entry name" value="Glyco_hydro_28"/>
    <property type="match status" value="1"/>
</dbReference>